<dbReference type="STRING" id="1850252.LPB136_11760"/>
<dbReference type="PROSITE" id="PS50005">
    <property type="entry name" value="TPR"/>
    <property type="match status" value="2"/>
</dbReference>
<dbReference type="InterPro" id="IPR019734">
    <property type="entry name" value="TPR_rpt"/>
</dbReference>
<feature type="repeat" description="TPR" evidence="1">
    <location>
        <begin position="538"/>
        <end position="571"/>
    </location>
</feature>
<evidence type="ECO:0000256" key="1">
    <source>
        <dbReference type="PROSITE-ProRule" id="PRU00339"/>
    </source>
</evidence>
<dbReference type="Pfam" id="PF13174">
    <property type="entry name" value="TPR_6"/>
    <property type="match status" value="2"/>
</dbReference>
<feature type="repeat" description="TPR" evidence="1">
    <location>
        <begin position="19"/>
        <end position="52"/>
    </location>
</feature>
<evidence type="ECO:0008006" key="5">
    <source>
        <dbReference type="Google" id="ProtNLM"/>
    </source>
</evidence>
<dbReference type="Pfam" id="PF13432">
    <property type="entry name" value="TPR_16"/>
    <property type="match status" value="1"/>
</dbReference>
<dbReference type="PANTHER" id="PTHR12558:SF13">
    <property type="entry name" value="CELL DIVISION CYCLE PROTEIN 27 HOMOLOG"/>
    <property type="match status" value="1"/>
</dbReference>
<name>A0A1L3JLN1_9FLAO</name>
<keyword evidence="1" id="KW-0802">TPR repeat</keyword>
<dbReference type="SUPFAM" id="SSF48452">
    <property type="entry name" value="TPR-like"/>
    <property type="match status" value="3"/>
</dbReference>
<evidence type="ECO:0000256" key="2">
    <source>
        <dbReference type="SAM" id="SignalP"/>
    </source>
</evidence>
<reference evidence="3 4" key="1">
    <citation type="submission" date="2016-11" db="EMBL/GenBank/DDBJ databases">
        <title>Tenacibaculum sp. LPB0136, isolated from marine environment.</title>
        <authorList>
            <person name="Kim E."/>
            <person name="Yi H."/>
        </authorList>
    </citation>
    <scope>NUCLEOTIDE SEQUENCE [LARGE SCALE GENOMIC DNA]</scope>
    <source>
        <strain evidence="3 4">LPB0136</strain>
    </source>
</reference>
<accession>A0A1L3JLN1</accession>
<dbReference type="Proteomes" id="UP000181898">
    <property type="component" value="Chromosome"/>
</dbReference>
<dbReference type="OrthoDB" id="9763354at2"/>
<dbReference type="PANTHER" id="PTHR12558">
    <property type="entry name" value="CELL DIVISION CYCLE 16,23,27"/>
    <property type="match status" value="1"/>
</dbReference>
<gene>
    <name evidence="3" type="ORF">LPB136_11760</name>
</gene>
<dbReference type="Pfam" id="PF13181">
    <property type="entry name" value="TPR_8"/>
    <property type="match status" value="1"/>
</dbReference>
<proteinExistence type="predicted"/>
<organism evidence="3 4">
    <name type="scientific">Tenacibaculum todarodis</name>
    <dbReference type="NCBI Taxonomy" id="1850252"/>
    <lineage>
        <taxon>Bacteria</taxon>
        <taxon>Pseudomonadati</taxon>
        <taxon>Bacteroidota</taxon>
        <taxon>Flavobacteriia</taxon>
        <taxon>Flavobacteriales</taxon>
        <taxon>Flavobacteriaceae</taxon>
        <taxon>Tenacibaculum</taxon>
    </lineage>
</organism>
<keyword evidence="4" id="KW-1185">Reference proteome</keyword>
<evidence type="ECO:0000313" key="3">
    <source>
        <dbReference type="EMBL" id="APG65999.1"/>
    </source>
</evidence>
<dbReference type="KEGG" id="ten:LPB136_11760"/>
<feature type="signal peptide" evidence="2">
    <location>
        <begin position="1"/>
        <end position="19"/>
    </location>
</feature>
<dbReference type="InterPro" id="IPR011990">
    <property type="entry name" value="TPR-like_helical_dom_sf"/>
</dbReference>
<dbReference type="EMBL" id="CP018155">
    <property type="protein sequence ID" value="APG65999.1"/>
    <property type="molecule type" value="Genomic_DNA"/>
</dbReference>
<protein>
    <recommendedName>
        <fullName evidence="5">Tetratricopeptide repeat-like domain-containing protein</fullName>
    </recommendedName>
</protein>
<feature type="chain" id="PRO_5012295420" description="Tetratricopeptide repeat-like domain-containing protein" evidence="2">
    <location>
        <begin position="20"/>
        <end position="589"/>
    </location>
</feature>
<dbReference type="Gene3D" id="1.25.40.10">
    <property type="entry name" value="Tetratricopeptide repeat domain"/>
    <property type="match status" value="4"/>
</dbReference>
<dbReference type="SMART" id="SM00028">
    <property type="entry name" value="TPR"/>
    <property type="match status" value="6"/>
</dbReference>
<evidence type="ECO:0000313" key="4">
    <source>
        <dbReference type="Proteomes" id="UP000181898"/>
    </source>
</evidence>
<sequence>MMKRFLILFFLVISQVVLAQSDYPLAENYYRNNEYEKALQIYQKLVDKSPYNTTYIQRLVDCYQELNRFSSVDSLLTLKQKKNKKLTFYNVLLGYNYERQQQPEKAIKLYKKAIKSIDKNANYGTTIANLLKNYNQLDLAIEAYNATAKKRPKSSYGFQIAQIYGEKGDFPKMFESYIDLVDKIPSRLKTVKRYTAQYITDDSESEINIAFKKALLRKSASNPKAIWNSLLSWLFVQQKEYNKALIQEKALYARDADELASIVNLGEIAFFNNDFETAQKSFEFILDKTNYPDEKVNAHLYLLKIAIKQEVPKIEDKFETVFSEFGKNENTLPIQVEYANYVTFVKNEPENAQEILEEAMSYAKSKFQQARIKLKLGDVLVFTGKFNQALIYYTQIQSKLKSHPLAQQARFKVAQTSYFKGDFAWAKAQLKVLKGSATQLIANDAVALFLTISDNEPKDSIPSGLKQIAQSDLFSFQNKNAEALAVLEEVFVDFGGQPIEYEALFKKGKLLVKLKKYDEAILTFAEVVANDAEGIYNDDVYYEVAELFNKLNKPEKAQEYYQKIIFEHPSSIYLVDARKKFRKLRGDDI</sequence>
<keyword evidence="2" id="KW-0732">Signal</keyword>
<dbReference type="AlphaFoldDB" id="A0A1L3JLN1"/>